<reference evidence="6" key="1">
    <citation type="submission" date="2021-04" db="EMBL/GenBank/DDBJ databases">
        <title>Biosynthetic gene clusters of Dactylosporangioum roseum.</title>
        <authorList>
            <person name="Hartkoorn R.C."/>
            <person name="Beaudoing E."/>
            <person name="Hot D."/>
            <person name="Moureu S."/>
        </authorList>
    </citation>
    <scope>NUCLEOTIDE SEQUENCE</scope>
    <source>
        <strain evidence="6">NRRL B-16295</strain>
    </source>
</reference>
<keyword evidence="1" id="KW-0326">Glycosidase</keyword>
<dbReference type="InterPro" id="IPR003961">
    <property type="entry name" value="FN3_dom"/>
</dbReference>
<evidence type="ECO:0000256" key="2">
    <source>
        <dbReference type="ARBA" id="ARBA00023326"/>
    </source>
</evidence>
<proteinExistence type="predicted"/>
<keyword evidence="2" id="KW-0119">Carbohydrate metabolism</keyword>
<dbReference type="Pfam" id="PF14559">
    <property type="entry name" value="TPR_19"/>
    <property type="match status" value="1"/>
</dbReference>
<protein>
    <submittedName>
        <fullName evidence="6">Tetratricopeptide repeat protein</fullName>
    </submittedName>
</protein>
<name>A0ABY5Z8Z3_9ACTN</name>
<feature type="compositionally biased region" description="Basic and acidic residues" evidence="3">
    <location>
        <begin position="192"/>
        <end position="211"/>
    </location>
</feature>
<dbReference type="Gene3D" id="2.60.40.10">
    <property type="entry name" value="Immunoglobulins"/>
    <property type="match status" value="1"/>
</dbReference>
<dbReference type="CDD" id="cd00063">
    <property type="entry name" value="FN3"/>
    <property type="match status" value="1"/>
</dbReference>
<dbReference type="PROSITE" id="PS50853">
    <property type="entry name" value="FN3"/>
    <property type="match status" value="1"/>
</dbReference>
<keyword evidence="4" id="KW-0472">Membrane</keyword>
<evidence type="ECO:0000313" key="6">
    <source>
        <dbReference type="EMBL" id="UWZ38558.1"/>
    </source>
</evidence>
<evidence type="ECO:0000256" key="4">
    <source>
        <dbReference type="SAM" id="Phobius"/>
    </source>
</evidence>
<gene>
    <name evidence="6" type="ORF">Drose_10145</name>
</gene>
<dbReference type="Gene3D" id="1.25.40.10">
    <property type="entry name" value="Tetratricopeptide repeat domain"/>
    <property type="match status" value="1"/>
</dbReference>
<dbReference type="InterPro" id="IPR011990">
    <property type="entry name" value="TPR-like_helical_dom_sf"/>
</dbReference>
<dbReference type="InterPro" id="IPR013783">
    <property type="entry name" value="Ig-like_fold"/>
</dbReference>
<feature type="region of interest" description="Disordered" evidence="3">
    <location>
        <begin position="319"/>
        <end position="356"/>
    </location>
</feature>
<feature type="domain" description="Fibronectin type-III" evidence="5">
    <location>
        <begin position="344"/>
        <end position="435"/>
    </location>
</feature>
<keyword evidence="2" id="KW-0624">Polysaccharide degradation</keyword>
<dbReference type="SUPFAM" id="SSF49265">
    <property type="entry name" value="Fibronectin type III"/>
    <property type="match status" value="1"/>
</dbReference>
<keyword evidence="4" id="KW-0812">Transmembrane</keyword>
<feature type="compositionally biased region" description="Pro residues" evidence="3">
    <location>
        <begin position="155"/>
        <end position="170"/>
    </location>
</feature>
<organism evidence="6 7">
    <name type="scientific">Dactylosporangium roseum</name>
    <dbReference type="NCBI Taxonomy" id="47989"/>
    <lineage>
        <taxon>Bacteria</taxon>
        <taxon>Bacillati</taxon>
        <taxon>Actinomycetota</taxon>
        <taxon>Actinomycetes</taxon>
        <taxon>Micromonosporales</taxon>
        <taxon>Micromonosporaceae</taxon>
        <taxon>Dactylosporangium</taxon>
    </lineage>
</organism>
<accession>A0ABY5Z8Z3</accession>
<feature type="transmembrane region" description="Helical" evidence="4">
    <location>
        <begin position="290"/>
        <end position="315"/>
    </location>
</feature>
<dbReference type="Proteomes" id="UP001058271">
    <property type="component" value="Chromosome"/>
</dbReference>
<keyword evidence="1" id="KW-0378">Hydrolase</keyword>
<dbReference type="RefSeq" id="WP_260727927.1">
    <property type="nucleotide sequence ID" value="NZ_BAAABS010000033.1"/>
</dbReference>
<evidence type="ECO:0000313" key="7">
    <source>
        <dbReference type="Proteomes" id="UP001058271"/>
    </source>
</evidence>
<evidence type="ECO:0000256" key="1">
    <source>
        <dbReference type="ARBA" id="ARBA00023295"/>
    </source>
</evidence>
<keyword evidence="4" id="KW-1133">Transmembrane helix</keyword>
<dbReference type="SMART" id="SM00060">
    <property type="entry name" value="FN3"/>
    <property type="match status" value="1"/>
</dbReference>
<dbReference type="EMBL" id="CP073721">
    <property type="protein sequence ID" value="UWZ38558.1"/>
    <property type="molecule type" value="Genomic_DNA"/>
</dbReference>
<dbReference type="SUPFAM" id="SSF48452">
    <property type="entry name" value="TPR-like"/>
    <property type="match status" value="1"/>
</dbReference>
<dbReference type="InterPro" id="IPR036116">
    <property type="entry name" value="FN3_sf"/>
</dbReference>
<keyword evidence="7" id="KW-1185">Reference proteome</keyword>
<sequence length="435" mass="45013">MSSYAQLANAVQGARAVATQGDVRGAFALLGRALDAATTTLGHDDPDVLSATGLLARFHADLGELADARRLLEEGLAAGHHRLGDGHPVMLDLAYELARVADELGNVYEAKRRYGQLARFGPQALGEDHPGVRAARRYLGLDDDAGTGATVRIPHVPPPATFDPVSPPPAAASGPAPARGGGERAGAVGDAGRFDREAWRQDEPGVFERVDQASGRAPGPVPAPPRSETEASAPARQEAPQEMPAWQETPAWAGAQASGPPWPSGRANEPIAQPVPPAATGTGPRRRSPLVALLVILVVAVLGGVTAATVSFLVARRDDAAQPRRPVTSQASAPSSAPASSAGAPGNPKAPGSLKLRDDRTSITLTWVDPSKGSVPFIVAGGQQGSLRQLQVLAAGSTTYTINGLNPKLDYCFTVAAVYDTNSVELSDLTCTKRA</sequence>
<feature type="region of interest" description="Disordered" evidence="3">
    <location>
        <begin position="144"/>
        <end position="284"/>
    </location>
</feature>
<evidence type="ECO:0000256" key="3">
    <source>
        <dbReference type="SAM" id="MobiDB-lite"/>
    </source>
</evidence>
<evidence type="ECO:0000259" key="5">
    <source>
        <dbReference type="PROSITE" id="PS50853"/>
    </source>
</evidence>
<feature type="compositionally biased region" description="Low complexity" evidence="3">
    <location>
        <begin position="323"/>
        <end position="353"/>
    </location>
</feature>